<proteinExistence type="inferred from homology"/>
<evidence type="ECO:0000256" key="2">
    <source>
        <dbReference type="ARBA" id="ARBA00022448"/>
    </source>
</evidence>
<dbReference type="Pfam" id="PF00893">
    <property type="entry name" value="Multi_Drug_Res"/>
    <property type="match status" value="1"/>
</dbReference>
<dbReference type="InterPro" id="IPR045324">
    <property type="entry name" value="Small_multidrug_res"/>
</dbReference>
<dbReference type="SUPFAM" id="SSF103481">
    <property type="entry name" value="Multidrug resistance efflux transporter EmrE"/>
    <property type="match status" value="1"/>
</dbReference>
<feature type="transmembrane region" description="Helical" evidence="8">
    <location>
        <begin position="90"/>
        <end position="109"/>
    </location>
</feature>
<dbReference type="Gene3D" id="1.10.3730.20">
    <property type="match status" value="1"/>
</dbReference>
<comment type="caution">
    <text evidence="9">The sequence shown here is derived from an EMBL/GenBank/DDBJ whole genome shotgun (WGS) entry which is preliminary data.</text>
</comment>
<keyword evidence="3" id="KW-1003">Cell membrane</keyword>
<dbReference type="PANTHER" id="PTHR30561:SF1">
    <property type="entry name" value="MULTIDRUG TRANSPORTER EMRE"/>
    <property type="match status" value="1"/>
</dbReference>
<dbReference type="EMBL" id="JBAPLV010000015">
    <property type="protein sequence ID" value="MEI4279693.1"/>
    <property type="molecule type" value="Genomic_DNA"/>
</dbReference>
<comment type="similarity">
    <text evidence="7">Belongs to the drug/metabolite transporter (DMT) superfamily. Small multidrug resistance (SMR) (TC 2.A.7.1) family.</text>
</comment>
<comment type="subcellular location">
    <subcellularLocation>
        <location evidence="1 7">Cell membrane</location>
        <topology evidence="1 7">Multi-pass membrane protein</topology>
    </subcellularLocation>
</comment>
<evidence type="ECO:0000256" key="4">
    <source>
        <dbReference type="ARBA" id="ARBA00022692"/>
    </source>
</evidence>
<evidence type="ECO:0000256" key="3">
    <source>
        <dbReference type="ARBA" id="ARBA00022475"/>
    </source>
</evidence>
<dbReference type="Proteomes" id="UP001373496">
    <property type="component" value="Unassembled WGS sequence"/>
</dbReference>
<dbReference type="InterPro" id="IPR000390">
    <property type="entry name" value="Small_drug/metabolite_transptr"/>
</dbReference>
<evidence type="ECO:0000313" key="10">
    <source>
        <dbReference type="Proteomes" id="UP001373496"/>
    </source>
</evidence>
<evidence type="ECO:0000256" key="5">
    <source>
        <dbReference type="ARBA" id="ARBA00022989"/>
    </source>
</evidence>
<keyword evidence="10" id="KW-1185">Reference proteome</keyword>
<keyword evidence="6 8" id="KW-0472">Membrane</keyword>
<dbReference type="RefSeq" id="WP_225233036.1">
    <property type="nucleotide sequence ID" value="NZ_JBAPLV010000015.1"/>
</dbReference>
<evidence type="ECO:0000313" key="9">
    <source>
        <dbReference type="EMBL" id="MEI4279693.1"/>
    </source>
</evidence>
<dbReference type="InterPro" id="IPR037185">
    <property type="entry name" value="EmrE-like"/>
</dbReference>
<evidence type="ECO:0000256" key="1">
    <source>
        <dbReference type="ARBA" id="ARBA00004651"/>
    </source>
</evidence>
<organism evidence="9 10">
    <name type="scientific">Klenkia terrae</name>
    <dbReference type="NCBI Taxonomy" id="1052259"/>
    <lineage>
        <taxon>Bacteria</taxon>
        <taxon>Bacillati</taxon>
        <taxon>Actinomycetota</taxon>
        <taxon>Actinomycetes</taxon>
        <taxon>Geodermatophilales</taxon>
        <taxon>Geodermatophilaceae</taxon>
        <taxon>Klenkia</taxon>
    </lineage>
</organism>
<protein>
    <submittedName>
        <fullName evidence="9">Multidrug efflux SMR transporter</fullName>
    </submittedName>
</protein>
<sequence length="115" mass="11752">MRPTPSAWLLTGAVVTEVVGTLALRVSDGFTRWLPTAVTLVGYGVSLWLFSLLLDRGGVALGTAYATLTGVGLAAATLASVLLFRDPLTAVQLLGMGVLAAGVLVLQTGGPAERT</sequence>
<evidence type="ECO:0000256" key="8">
    <source>
        <dbReference type="SAM" id="Phobius"/>
    </source>
</evidence>
<keyword evidence="4 7" id="KW-0812">Transmembrane</keyword>
<keyword evidence="2" id="KW-0813">Transport</keyword>
<dbReference type="PANTHER" id="PTHR30561">
    <property type="entry name" value="SMR FAMILY PROTON-DEPENDENT DRUG EFFLUX TRANSPORTER SUGE"/>
    <property type="match status" value="1"/>
</dbReference>
<reference evidence="9 10" key="1">
    <citation type="submission" date="2024-03" db="EMBL/GenBank/DDBJ databases">
        <title>Draft genome sequence of Klenkia terrae.</title>
        <authorList>
            <person name="Duangmal K."/>
            <person name="Chantavorakit T."/>
        </authorList>
    </citation>
    <scope>NUCLEOTIDE SEQUENCE [LARGE SCALE GENOMIC DNA]</scope>
    <source>
        <strain evidence="9 10">JCM 17786</strain>
    </source>
</reference>
<evidence type="ECO:0000256" key="7">
    <source>
        <dbReference type="RuleBase" id="RU003942"/>
    </source>
</evidence>
<evidence type="ECO:0000256" key="6">
    <source>
        <dbReference type="ARBA" id="ARBA00023136"/>
    </source>
</evidence>
<keyword evidence="5 8" id="KW-1133">Transmembrane helix</keyword>
<gene>
    <name evidence="9" type="ORF">UXQ13_14585</name>
</gene>
<accession>A0ABU8E7S4</accession>
<feature type="transmembrane region" description="Helical" evidence="8">
    <location>
        <begin position="33"/>
        <end position="53"/>
    </location>
</feature>
<feature type="transmembrane region" description="Helical" evidence="8">
    <location>
        <begin position="65"/>
        <end position="84"/>
    </location>
</feature>
<name>A0ABU8E7S4_9ACTN</name>